<dbReference type="EMBL" id="JAQQWN010000004">
    <property type="protein sequence ID" value="KAK8089582.1"/>
    <property type="molecule type" value="Genomic_DNA"/>
</dbReference>
<evidence type="ECO:0000256" key="7">
    <source>
        <dbReference type="ARBA" id="ARBA00023163"/>
    </source>
</evidence>
<keyword evidence="9" id="KW-0234">DNA repair</keyword>
<dbReference type="Pfam" id="PF09340">
    <property type="entry name" value="NuA4"/>
    <property type="match status" value="1"/>
</dbReference>
<keyword evidence="5 9" id="KW-0805">Transcription regulation</keyword>
<evidence type="ECO:0000313" key="11">
    <source>
        <dbReference type="EMBL" id="KAK8089582.1"/>
    </source>
</evidence>
<accession>A0ABR1X2K6</accession>
<keyword evidence="12" id="KW-1185">Reference proteome</keyword>
<evidence type="ECO:0000256" key="4">
    <source>
        <dbReference type="ARBA" id="ARBA00022853"/>
    </source>
</evidence>
<keyword evidence="9" id="KW-0227">DNA damage</keyword>
<dbReference type="PANTHER" id="PTHR13476">
    <property type="entry name" value="CHROMATIN MODIFICATION-RELATED PROTEIN MEAF6"/>
    <property type="match status" value="1"/>
</dbReference>
<evidence type="ECO:0000256" key="6">
    <source>
        <dbReference type="ARBA" id="ARBA00023054"/>
    </source>
</evidence>
<dbReference type="GeneID" id="92041918"/>
<comment type="function">
    <text evidence="9">Component of the NuA4 histone acetyltransferase complex which is involved in transcriptional activation of selected genes principally by acetylation of nucleosomal histone H4 and H2A. The NuA4 complex is also involved in DNA repair.</text>
</comment>
<organism evidence="11 12">
    <name type="scientific">Apiospora hydei</name>
    <dbReference type="NCBI Taxonomy" id="1337664"/>
    <lineage>
        <taxon>Eukaryota</taxon>
        <taxon>Fungi</taxon>
        <taxon>Dikarya</taxon>
        <taxon>Ascomycota</taxon>
        <taxon>Pezizomycotina</taxon>
        <taxon>Sordariomycetes</taxon>
        <taxon>Xylariomycetidae</taxon>
        <taxon>Amphisphaeriales</taxon>
        <taxon>Apiosporaceae</taxon>
        <taxon>Apiospora</taxon>
    </lineage>
</organism>
<feature type="compositionally biased region" description="Basic and acidic residues" evidence="10">
    <location>
        <begin position="23"/>
        <end position="36"/>
    </location>
</feature>
<feature type="compositionally biased region" description="Low complexity" evidence="10">
    <location>
        <begin position="1"/>
        <end position="21"/>
    </location>
</feature>
<proteinExistence type="inferred from homology"/>
<protein>
    <recommendedName>
        <fullName evidence="3 9">Chromatin modification-related protein EAF6</fullName>
    </recommendedName>
</protein>
<dbReference type="RefSeq" id="XP_066672476.1">
    <property type="nucleotide sequence ID" value="XM_066808858.1"/>
</dbReference>
<comment type="similarity">
    <text evidence="2 9">Belongs to the EAF6 family.</text>
</comment>
<name>A0ABR1X2K6_9PEZI</name>
<dbReference type="Proteomes" id="UP001433268">
    <property type="component" value="Unassembled WGS sequence"/>
</dbReference>
<keyword evidence="7 9" id="KW-0804">Transcription</keyword>
<evidence type="ECO:0000256" key="10">
    <source>
        <dbReference type="SAM" id="MobiDB-lite"/>
    </source>
</evidence>
<comment type="subunit">
    <text evidence="9">Component of the NuA4 histone acetyltransferase complex.</text>
</comment>
<evidence type="ECO:0000256" key="5">
    <source>
        <dbReference type="ARBA" id="ARBA00023015"/>
    </source>
</evidence>
<gene>
    <name evidence="11" type="ORF">PG997_004543</name>
</gene>
<keyword evidence="8 9" id="KW-0539">Nucleus</keyword>
<evidence type="ECO:0000313" key="12">
    <source>
        <dbReference type="Proteomes" id="UP001433268"/>
    </source>
</evidence>
<feature type="region of interest" description="Disordered" evidence="10">
    <location>
        <begin position="155"/>
        <end position="200"/>
    </location>
</feature>
<comment type="subcellular location">
    <subcellularLocation>
        <location evidence="1 9">Nucleus</location>
    </subcellularLocation>
</comment>
<keyword evidence="6" id="KW-0175">Coiled coil</keyword>
<sequence>MTETSNTAASAAGSAGANGNESFNREKEMAEYEKEKQAVKELLQRRNQLSRNILGTDNRIADMETKYLDSTPVGNILTGFDNYTKGVTATSAQRRKVGAIEQNRVFSRSSISYNPNNVPSRRYALWCFDPRGPHARLDVVRPQGEERRFGCPHARLGHREEGRRQKKKAAAAAAAAAAEDSETDSREVKKVRTQFGAARK</sequence>
<evidence type="ECO:0000256" key="1">
    <source>
        <dbReference type="ARBA" id="ARBA00004123"/>
    </source>
</evidence>
<comment type="caution">
    <text evidence="11">The sequence shown here is derived from an EMBL/GenBank/DDBJ whole genome shotgun (WGS) entry which is preliminary data.</text>
</comment>
<evidence type="ECO:0000256" key="3">
    <source>
        <dbReference type="ARBA" id="ARBA00018504"/>
    </source>
</evidence>
<evidence type="ECO:0000256" key="2">
    <source>
        <dbReference type="ARBA" id="ARBA00010916"/>
    </source>
</evidence>
<evidence type="ECO:0000256" key="9">
    <source>
        <dbReference type="RuleBase" id="RU368022"/>
    </source>
</evidence>
<dbReference type="InterPro" id="IPR015418">
    <property type="entry name" value="Eaf6"/>
</dbReference>
<evidence type="ECO:0000256" key="8">
    <source>
        <dbReference type="ARBA" id="ARBA00023242"/>
    </source>
</evidence>
<keyword evidence="4 9" id="KW-0156">Chromatin regulator</keyword>
<feature type="region of interest" description="Disordered" evidence="10">
    <location>
        <begin position="1"/>
        <end position="36"/>
    </location>
</feature>
<reference evidence="11 12" key="1">
    <citation type="submission" date="2023-01" db="EMBL/GenBank/DDBJ databases">
        <title>Analysis of 21 Apiospora genomes using comparative genomics revels a genus with tremendous synthesis potential of carbohydrate active enzymes and secondary metabolites.</title>
        <authorList>
            <person name="Sorensen T."/>
        </authorList>
    </citation>
    <scope>NUCLEOTIDE SEQUENCE [LARGE SCALE GENOMIC DNA]</scope>
    <source>
        <strain evidence="11 12">CBS 114990</strain>
    </source>
</reference>